<reference evidence="1" key="1">
    <citation type="submission" date="2022-04" db="EMBL/GenBank/DDBJ databases">
        <title>Jade perch genome.</title>
        <authorList>
            <person name="Chao B."/>
        </authorList>
    </citation>
    <scope>NUCLEOTIDE SEQUENCE</scope>
    <source>
        <strain evidence="1">CB-2022</strain>
    </source>
</reference>
<dbReference type="EMBL" id="CM041534">
    <property type="protein sequence ID" value="KAI3373185.1"/>
    <property type="molecule type" value="Genomic_DNA"/>
</dbReference>
<evidence type="ECO:0000313" key="1">
    <source>
        <dbReference type="EMBL" id="KAI3373185.1"/>
    </source>
</evidence>
<gene>
    <name evidence="1" type="ORF">L3Q82_006503</name>
</gene>
<protein>
    <submittedName>
        <fullName evidence="1">Uncharacterized protein</fullName>
    </submittedName>
</protein>
<keyword evidence="2" id="KW-1185">Reference proteome</keyword>
<name>A0ACB8WZG3_9TELE</name>
<comment type="caution">
    <text evidence="1">The sequence shown here is derived from an EMBL/GenBank/DDBJ whole genome shotgun (WGS) entry which is preliminary data.</text>
</comment>
<dbReference type="Proteomes" id="UP000831701">
    <property type="component" value="Chromosome 4"/>
</dbReference>
<accession>A0ACB8WZG3</accession>
<evidence type="ECO:0000313" key="2">
    <source>
        <dbReference type="Proteomes" id="UP000831701"/>
    </source>
</evidence>
<proteinExistence type="predicted"/>
<sequence>MPRRTCSPPPPPPPRLLHHRQLAPFVHSAQHASFGGEPGCSDMVMFFEWHRTAMDQKSTALPMTGEDTGLALASPLVGYLGKVQDRAASLEYCPWCTSKGLVYALRSYRINLKESITLCTNPQCLFPLVSRPLEDVLASLVPAEPTVGNKRKNALALEKEELIKPTHKRLRSSELNSLGPLSSSDTLISQTEHAAVKAVSNGQHASPKTDGEKVNGYHMDPPVAETKEQELPQNEDDVLEKAPGNVACKDGFAPPTCSDTAGHLQCSSDASLTADSHEAVRSPHSGAAVISEVEDDLRQVKRPPQVSNKSCSLDSSKSFFTNKDIDSTETHSPLPQYNEQTASTGQKSLNNINTCKDIGGIKSETEDLSTTTITESEELVPVPNRLFWRNSDSLCWLDSLLVALVNCKSLRKCKLKDEPRQSSVWRLMREYEDVCAAIQVHQQTGRDGIVRVPNHVLQKANTGLQSLRISVFKLLQPKLQCKMGQRETPVFAMPLLLTMDSWAEPLFQSTFHWEFKCSDCKTATKERVMKTLPTFTNILPDWSPLHAVHLAPCNVCRKKNQRRTMTLERVPPVFGLHFVEGLPDSDVQIYTFSFEGKRYSVTTVIQYNQQLKHFVTWVSNSDGSWLEYDDLKHPECKTHRRLLVPAQEMHVVFWEVEEDKESRVCSPSSTFAESTPSKTLLSPSLCDKDLTADELMAPDLVMSHSDTDFVCALSASEDGCSIMDTTITGGVDTSIGSTTLLAARHLRGPFPQRHHYTHTGRIKS</sequence>
<organism evidence="1 2">
    <name type="scientific">Scortum barcoo</name>
    <name type="common">barcoo grunter</name>
    <dbReference type="NCBI Taxonomy" id="214431"/>
    <lineage>
        <taxon>Eukaryota</taxon>
        <taxon>Metazoa</taxon>
        <taxon>Chordata</taxon>
        <taxon>Craniata</taxon>
        <taxon>Vertebrata</taxon>
        <taxon>Euteleostomi</taxon>
        <taxon>Actinopterygii</taxon>
        <taxon>Neopterygii</taxon>
        <taxon>Teleostei</taxon>
        <taxon>Neoteleostei</taxon>
        <taxon>Acanthomorphata</taxon>
        <taxon>Eupercaria</taxon>
        <taxon>Centrarchiformes</taxon>
        <taxon>Terapontoidei</taxon>
        <taxon>Terapontidae</taxon>
        <taxon>Scortum</taxon>
    </lineage>
</organism>